<evidence type="ECO:0000313" key="2">
    <source>
        <dbReference type="Proteomes" id="UP000234681"/>
    </source>
</evidence>
<name>A6IH28_RAT</name>
<accession>A6IH28</accession>
<protein>
    <submittedName>
        <fullName evidence="1">RCG41433</fullName>
    </submittedName>
</protein>
<dbReference type="EMBL" id="CH473961">
    <property type="protein sequence ID" value="EDM00976.1"/>
    <property type="molecule type" value="Genomic_DNA"/>
</dbReference>
<gene>
    <name evidence="1" type="ORF">rCG_41433</name>
</gene>
<reference evidence="2" key="1">
    <citation type="submission" date="2005-09" db="EMBL/GenBank/DDBJ databases">
        <authorList>
            <person name="Mural R.J."/>
            <person name="Li P.W."/>
            <person name="Adams M.D."/>
            <person name="Amanatides P.G."/>
            <person name="Baden-Tillson H."/>
            <person name="Barnstead M."/>
            <person name="Chin S.H."/>
            <person name="Dew I."/>
            <person name="Evans C.A."/>
            <person name="Ferriera S."/>
            <person name="Flanigan M."/>
            <person name="Fosler C."/>
            <person name="Glodek A."/>
            <person name="Gu Z."/>
            <person name="Holt R.A."/>
            <person name="Jennings D."/>
            <person name="Kraft C.L."/>
            <person name="Lu F."/>
            <person name="Nguyen T."/>
            <person name="Nusskern D.R."/>
            <person name="Pfannkoch C.M."/>
            <person name="Sitter C."/>
            <person name="Sutton G.G."/>
            <person name="Venter J.C."/>
            <person name="Wang Z."/>
            <person name="Woodage T."/>
            <person name="Zheng X.H."/>
            <person name="Zhong F."/>
        </authorList>
    </citation>
    <scope>NUCLEOTIDE SEQUENCE [LARGE SCALE GENOMIC DNA]</scope>
    <source>
        <strain>BN</strain>
        <strain evidence="2">Sprague-Dawley</strain>
    </source>
</reference>
<proteinExistence type="predicted"/>
<dbReference type="Proteomes" id="UP000234681">
    <property type="component" value="Chromosome 2"/>
</dbReference>
<evidence type="ECO:0000313" key="1">
    <source>
        <dbReference type="EMBL" id="EDM00976.1"/>
    </source>
</evidence>
<sequence length="21" mass="2425">MRSLAHASFELPTLSRMCLNF</sequence>
<organism evidence="1 2">
    <name type="scientific">Rattus norvegicus</name>
    <name type="common">Rat</name>
    <dbReference type="NCBI Taxonomy" id="10116"/>
    <lineage>
        <taxon>Eukaryota</taxon>
        <taxon>Metazoa</taxon>
        <taxon>Chordata</taxon>
        <taxon>Craniata</taxon>
        <taxon>Vertebrata</taxon>
        <taxon>Euteleostomi</taxon>
        <taxon>Mammalia</taxon>
        <taxon>Eutheria</taxon>
        <taxon>Euarchontoglires</taxon>
        <taxon>Glires</taxon>
        <taxon>Rodentia</taxon>
        <taxon>Myomorpha</taxon>
        <taxon>Muroidea</taxon>
        <taxon>Muridae</taxon>
        <taxon>Murinae</taxon>
        <taxon>Rattus</taxon>
    </lineage>
</organism>
<dbReference type="AlphaFoldDB" id="A6IH28"/>